<evidence type="ECO:0000256" key="2">
    <source>
        <dbReference type="SAM" id="MobiDB-lite"/>
    </source>
</evidence>
<gene>
    <name evidence="4" type="ORF">SI7747_11015075</name>
</gene>
<dbReference type="PANTHER" id="PTHR46537:SF3">
    <property type="entry name" value="E3 UBIQUITIN-PROTEIN LIGASE RING1A"/>
    <property type="match status" value="1"/>
</dbReference>
<feature type="domain" description="Zinc finger C3HC4 RING-type" evidence="3">
    <location>
        <begin position="56"/>
        <end position="76"/>
    </location>
</feature>
<reference evidence="4 5" key="1">
    <citation type="submission" date="2019-12" db="EMBL/GenBank/DDBJ databases">
        <authorList>
            <person name="Scholz U."/>
            <person name="Mascher M."/>
            <person name="Fiebig A."/>
        </authorList>
    </citation>
    <scope>NUCLEOTIDE SEQUENCE</scope>
</reference>
<feature type="region of interest" description="Disordered" evidence="2">
    <location>
        <begin position="128"/>
        <end position="187"/>
    </location>
</feature>
<dbReference type="Proteomes" id="UP001189122">
    <property type="component" value="Unassembled WGS sequence"/>
</dbReference>
<feature type="compositionally biased region" description="Low complexity" evidence="2">
    <location>
        <begin position="171"/>
        <end position="183"/>
    </location>
</feature>
<organism evidence="4">
    <name type="scientific">Spirodela intermedia</name>
    <name type="common">Intermediate duckweed</name>
    <dbReference type="NCBI Taxonomy" id="51605"/>
    <lineage>
        <taxon>Eukaryota</taxon>
        <taxon>Viridiplantae</taxon>
        <taxon>Streptophyta</taxon>
        <taxon>Embryophyta</taxon>
        <taxon>Tracheophyta</taxon>
        <taxon>Spermatophyta</taxon>
        <taxon>Magnoliopsida</taxon>
        <taxon>Liliopsida</taxon>
        <taxon>Araceae</taxon>
        <taxon>Lemnoideae</taxon>
        <taxon>Spirodela</taxon>
    </lineage>
</organism>
<proteinExistence type="predicted"/>
<feature type="compositionally biased region" description="Low complexity" evidence="2">
    <location>
        <begin position="132"/>
        <end position="141"/>
    </location>
</feature>
<dbReference type="InterPro" id="IPR018957">
    <property type="entry name" value="Znf_C3HC4_RING-type"/>
</dbReference>
<dbReference type="GO" id="GO:0046872">
    <property type="term" value="F:metal ion binding"/>
    <property type="evidence" value="ECO:0007669"/>
    <property type="project" value="UniProtKB-KW"/>
</dbReference>
<dbReference type="PANTHER" id="PTHR46537">
    <property type="entry name" value="OS11G0578200 PROTEIN"/>
    <property type="match status" value="1"/>
</dbReference>
<evidence type="ECO:0000313" key="5">
    <source>
        <dbReference type="Proteomes" id="UP001189122"/>
    </source>
</evidence>
<name>A0A7I8JFH4_SPIIN</name>
<dbReference type="InterPro" id="IPR044592">
    <property type="entry name" value="RING1A/B"/>
</dbReference>
<evidence type="ECO:0000259" key="3">
    <source>
        <dbReference type="Pfam" id="PF00097"/>
    </source>
</evidence>
<dbReference type="EMBL" id="CACRZD030000011">
    <property type="protein sequence ID" value="CAA6668681.1"/>
    <property type="molecule type" value="Genomic_DNA"/>
</dbReference>
<evidence type="ECO:0000256" key="1">
    <source>
        <dbReference type="ARBA" id="ARBA00022723"/>
    </source>
</evidence>
<keyword evidence="1" id="KW-0479">Metal-binding</keyword>
<dbReference type="Pfam" id="PF00097">
    <property type="entry name" value="zf-C3HC4"/>
    <property type="match status" value="1"/>
</dbReference>
<keyword evidence="5" id="KW-1185">Reference proteome</keyword>
<evidence type="ECO:0000313" key="4">
    <source>
        <dbReference type="EMBL" id="CAA2629437.1"/>
    </source>
</evidence>
<dbReference type="EMBL" id="LR743598">
    <property type="protein sequence ID" value="CAA2629437.1"/>
    <property type="molecule type" value="Genomic_DNA"/>
</dbReference>
<dbReference type="AlphaFoldDB" id="A0A7I8JFH4"/>
<protein>
    <recommendedName>
        <fullName evidence="3">Zinc finger C3HC4 RING-type domain-containing protein</fullName>
    </recommendedName>
</protein>
<sequence>MTKKQCRYRKIRRKRRMLTMKASPLRPARLLMETRNAFIDFILILLCMASGIIRKTRTVMECLHRFCRECIDKSMRLGRSNFDALIAVLYPDIDRYEQEIQASISETYQRQSEALGKKKSLVKATAAASFLRRQGPQPGSRSRSRSAGREPPLGGSDEDDQDGRGNDGARESSSADDSAGSAAKNSKPGRISRILDFLRHSDDNDDEFDVHLTLLPSGEQDLPSLPRPHLCCRPAVSVAHLRQAADLDILARRPEAGGSGGADLTKALRVVELQETLGGLRHGGDGDLVMVYRSKSS</sequence>
<accession>A0A7I8JFH4</accession>